<dbReference type="AlphaFoldDB" id="A0A0R3NCH0"/>
<sequence length="115" mass="12538">MARTVASSVDLALPIPSLENSHPTASQVGLGEQSRGDDLAQCGWLVELRLAELEADPRFFAVGTLEAGEAEEAILRYPGIVRDDKRTALRPLSDKEIACLGLRMDSVRPYILHPI</sequence>
<evidence type="ECO:0000256" key="1">
    <source>
        <dbReference type="SAM" id="MobiDB-lite"/>
    </source>
</evidence>
<proteinExistence type="predicted"/>
<name>A0A0R3NCH0_9BRAD</name>
<feature type="compositionally biased region" description="Polar residues" evidence="1">
    <location>
        <begin position="18"/>
        <end position="27"/>
    </location>
</feature>
<reference evidence="2 3" key="1">
    <citation type="submission" date="2014-03" db="EMBL/GenBank/DDBJ databases">
        <title>Bradyrhizobium valentinum sp. nov., isolated from effective nodules of Lupinus mariae-josephae, a lupine endemic of basic-lime soils in Eastern Spain.</title>
        <authorList>
            <person name="Duran D."/>
            <person name="Rey L."/>
            <person name="Navarro A."/>
            <person name="Busquets A."/>
            <person name="Imperial J."/>
            <person name="Ruiz-Argueso T."/>
        </authorList>
    </citation>
    <scope>NUCLEOTIDE SEQUENCE [LARGE SCALE GENOMIC DNA]</scope>
    <source>
        <strain evidence="2 3">CCBAU 23086</strain>
    </source>
</reference>
<gene>
    <name evidence="2" type="ORF">CQ14_29340</name>
</gene>
<protein>
    <submittedName>
        <fullName evidence="2">Uncharacterized protein</fullName>
    </submittedName>
</protein>
<dbReference type="Proteomes" id="UP000051660">
    <property type="component" value="Unassembled WGS sequence"/>
</dbReference>
<organism evidence="2 3">
    <name type="scientific">Bradyrhizobium lablabi</name>
    <dbReference type="NCBI Taxonomy" id="722472"/>
    <lineage>
        <taxon>Bacteria</taxon>
        <taxon>Pseudomonadati</taxon>
        <taxon>Pseudomonadota</taxon>
        <taxon>Alphaproteobacteria</taxon>
        <taxon>Hyphomicrobiales</taxon>
        <taxon>Nitrobacteraceae</taxon>
        <taxon>Bradyrhizobium</taxon>
    </lineage>
</organism>
<accession>A0A0R3NCH0</accession>
<evidence type="ECO:0000313" key="3">
    <source>
        <dbReference type="Proteomes" id="UP000051660"/>
    </source>
</evidence>
<evidence type="ECO:0000313" key="2">
    <source>
        <dbReference type="EMBL" id="KRR27741.1"/>
    </source>
</evidence>
<feature type="region of interest" description="Disordered" evidence="1">
    <location>
        <begin position="16"/>
        <end position="35"/>
    </location>
</feature>
<dbReference type="EMBL" id="LLYB01000035">
    <property type="protein sequence ID" value="KRR27741.1"/>
    <property type="molecule type" value="Genomic_DNA"/>
</dbReference>
<comment type="caution">
    <text evidence="2">The sequence shown here is derived from an EMBL/GenBank/DDBJ whole genome shotgun (WGS) entry which is preliminary data.</text>
</comment>